<dbReference type="AlphaFoldDB" id="E4XNS1"/>
<dbReference type="OrthoDB" id="10259713at2759"/>
<protein>
    <recommendedName>
        <fullName evidence="6">Cilia- and flagella-associated protein 263</fullName>
    </recommendedName>
</protein>
<evidence type="ECO:0000313" key="10">
    <source>
        <dbReference type="Proteomes" id="UP000001307"/>
    </source>
</evidence>
<feature type="coiled-coil region" evidence="7">
    <location>
        <begin position="128"/>
        <end position="212"/>
    </location>
</feature>
<evidence type="ECO:0000256" key="2">
    <source>
        <dbReference type="ARBA" id="ARBA00022794"/>
    </source>
</evidence>
<dbReference type="GO" id="GO:0060271">
    <property type="term" value="P:cilium assembly"/>
    <property type="evidence" value="ECO:0007669"/>
    <property type="project" value="TreeGrafter"/>
</dbReference>
<reference evidence="9 10" key="1">
    <citation type="journal article" date="2010" name="Science">
        <title>Plasticity of animal genome architecture unmasked by rapid evolution of a pelagic tunicate.</title>
        <authorList>
            <person name="Denoeud F."/>
            <person name="Henriet S."/>
            <person name="Mungpakdee S."/>
            <person name="Aury J.M."/>
            <person name="Da Silva C."/>
            <person name="Brinkmann H."/>
            <person name="Mikhaleva J."/>
            <person name="Olsen L.C."/>
            <person name="Jubin C."/>
            <person name="Canestro C."/>
            <person name="Bouquet J.M."/>
            <person name="Danks G."/>
            <person name="Poulain J."/>
            <person name="Campsteijn C."/>
            <person name="Adamski M."/>
            <person name="Cross I."/>
            <person name="Yadetie F."/>
            <person name="Muffato M."/>
            <person name="Louis A."/>
            <person name="Butcher S."/>
            <person name="Tsagkogeorga G."/>
            <person name="Konrad A."/>
            <person name="Singh S."/>
            <person name="Jensen M.F."/>
            <person name="Cong E.H."/>
            <person name="Eikeseth-Otteraa H."/>
            <person name="Noel B."/>
            <person name="Anthouard V."/>
            <person name="Porcel B.M."/>
            <person name="Kachouri-Lafond R."/>
            <person name="Nishino A."/>
            <person name="Ugolini M."/>
            <person name="Chourrout P."/>
            <person name="Nishida H."/>
            <person name="Aasland R."/>
            <person name="Huzurbazar S."/>
            <person name="Westhof E."/>
            <person name="Delsuc F."/>
            <person name="Lehrach H."/>
            <person name="Reinhardt R."/>
            <person name="Weissenbach J."/>
            <person name="Roy S.W."/>
            <person name="Artiguenave F."/>
            <person name="Postlethwait J.H."/>
            <person name="Manak J.R."/>
            <person name="Thompson E.M."/>
            <person name="Jaillon O."/>
            <person name="Du Pasquier L."/>
            <person name="Boudinot P."/>
            <person name="Liberles D.A."/>
            <person name="Volff J.N."/>
            <person name="Philippe H."/>
            <person name="Lenhard B."/>
            <person name="Roest Crollius H."/>
            <person name="Wincker P."/>
            <person name="Chourrout D."/>
        </authorList>
    </citation>
    <scope>NUCLEOTIDE SEQUENCE [LARGE SCALE GENOMIC DNA]</scope>
</reference>
<sequence length="328" mass="38577">MNDEIEFAAKELLFFETFSEKINLDGILPTNPEIVERMSSRKKKRGEPKKEKLNFPQKIEITTRLQNDLLAEMQKMQKCHVLEKEQIECEIKQLEERLLDIHKHEFEFDRAVTNVKDDKGKRNGDKFLRFQQDRLEKLDLQIGKLKLKLQSTKENLRRANHNLKSKEESGETMTKIDFDQLEIENNKYQISLEEKNKEMIQAKMKAGRLNDTMLKRKTDLTAALKLQVKLQQRVLSIVSDREKVDKESQLVKNDIDKQRDALRGIKKEMKSYTVPEVYDYISQSQETETLEKEVYEWKRKVAIAEGANKSLRSQLHAGRSSGLPKKRL</sequence>
<accession>E4XNS1</accession>
<organism evidence="9 10">
    <name type="scientific">Oikopleura dioica</name>
    <name type="common">Tunicate</name>
    <dbReference type="NCBI Taxonomy" id="34765"/>
    <lineage>
        <taxon>Eukaryota</taxon>
        <taxon>Metazoa</taxon>
        <taxon>Chordata</taxon>
        <taxon>Tunicata</taxon>
        <taxon>Appendicularia</taxon>
        <taxon>Copelata</taxon>
        <taxon>Oikopleuridae</taxon>
        <taxon>Oikopleura</taxon>
    </lineage>
</organism>
<proteinExistence type="inferred from homology"/>
<evidence type="ECO:0000256" key="3">
    <source>
        <dbReference type="ARBA" id="ARBA00023054"/>
    </source>
</evidence>
<keyword evidence="10" id="KW-1185">Reference proteome</keyword>
<dbReference type="InParanoid" id="E4XNS1"/>
<dbReference type="InterPro" id="IPR025254">
    <property type="entry name" value="CCDC113/CCDC96_CC"/>
</dbReference>
<keyword evidence="4" id="KW-0966">Cell projection</keyword>
<evidence type="ECO:0000256" key="1">
    <source>
        <dbReference type="ARBA" id="ARBA00004138"/>
    </source>
</evidence>
<feature type="coiled-coil region" evidence="7">
    <location>
        <begin position="77"/>
        <end position="104"/>
    </location>
</feature>
<dbReference type="Pfam" id="PF13870">
    <property type="entry name" value="CCDC113_CCDC96_CC"/>
    <property type="match status" value="1"/>
</dbReference>
<dbReference type="PANTHER" id="PTHR15654">
    <property type="entry name" value="COILED-COIL DOMAIN-CONTAINING PROTEIN 113-RELATED"/>
    <property type="match status" value="1"/>
</dbReference>
<evidence type="ECO:0000259" key="8">
    <source>
        <dbReference type="Pfam" id="PF13870"/>
    </source>
</evidence>
<evidence type="ECO:0000256" key="6">
    <source>
        <dbReference type="ARBA" id="ARBA00044798"/>
    </source>
</evidence>
<evidence type="ECO:0000256" key="5">
    <source>
        <dbReference type="ARBA" id="ARBA00044506"/>
    </source>
</evidence>
<dbReference type="Proteomes" id="UP000001307">
    <property type="component" value="Unassembled WGS sequence"/>
</dbReference>
<keyword evidence="3 7" id="KW-0175">Coiled coil</keyword>
<comment type="subcellular location">
    <subcellularLocation>
        <location evidence="1">Cell projection</location>
        <location evidence="1">Cilium</location>
    </subcellularLocation>
</comment>
<name>E4XNS1_OIKDI</name>
<feature type="domain" description="CCDC113/CCDC96 coiled-coil" evidence="8">
    <location>
        <begin position="137"/>
        <end position="306"/>
    </location>
</feature>
<comment type="similarity">
    <text evidence="5">Belongs to the CFAP263 family.</text>
</comment>
<dbReference type="GO" id="GO:0036064">
    <property type="term" value="C:ciliary basal body"/>
    <property type="evidence" value="ECO:0007669"/>
    <property type="project" value="TreeGrafter"/>
</dbReference>
<dbReference type="GO" id="GO:0005930">
    <property type="term" value="C:axoneme"/>
    <property type="evidence" value="ECO:0007669"/>
    <property type="project" value="TreeGrafter"/>
</dbReference>
<gene>
    <name evidence="9" type="ORF">GSOID_T00016673001</name>
</gene>
<evidence type="ECO:0000313" key="9">
    <source>
        <dbReference type="EMBL" id="CBY11509.1"/>
    </source>
</evidence>
<evidence type="ECO:0000256" key="4">
    <source>
        <dbReference type="ARBA" id="ARBA00023273"/>
    </source>
</evidence>
<dbReference type="PANTHER" id="PTHR15654:SF2">
    <property type="entry name" value="COILED-COIL DOMAIN-CONTAINING PROTEIN 113"/>
    <property type="match status" value="1"/>
</dbReference>
<keyword evidence="2" id="KW-0970">Cilium biogenesis/degradation</keyword>
<evidence type="ECO:0000256" key="7">
    <source>
        <dbReference type="SAM" id="Coils"/>
    </source>
</evidence>
<dbReference type="InterPro" id="IPR051885">
    <property type="entry name" value="CC_CF"/>
</dbReference>
<dbReference type="EMBL" id="FN653086">
    <property type="protein sequence ID" value="CBY11509.1"/>
    <property type="molecule type" value="Genomic_DNA"/>
</dbReference>